<keyword evidence="8" id="KW-1185">Reference proteome</keyword>
<keyword evidence="5" id="KW-0862">Zinc</keyword>
<dbReference type="Gene3D" id="3.30.70.360">
    <property type="match status" value="1"/>
</dbReference>
<dbReference type="AlphaFoldDB" id="A9WNS2"/>
<comment type="similarity">
    <text evidence="1">Belongs to the peptidase M20A family.</text>
</comment>
<evidence type="ECO:0000256" key="4">
    <source>
        <dbReference type="ARBA" id="ARBA00022801"/>
    </source>
</evidence>
<proteinExistence type="inferred from homology"/>
<dbReference type="SUPFAM" id="SSF53187">
    <property type="entry name" value="Zn-dependent exopeptidases"/>
    <property type="match status" value="1"/>
</dbReference>
<dbReference type="InterPro" id="IPR002933">
    <property type="entry name" value="Peptidase_M20"/>
</dbReference>
<feature type="domain" description="Peptidase M20 dimerisation" evidence="6">
    <location>
        <begin position="207"/>
        <end position="354"/>
    </location>
</feature>
<dbReference type="InterPro" id="IPR047177">
    <property type="entry name" value="Pept_M20A"/>
</dbReference>
<evidence type="ECO:0000256" key="3">
    <source>
        <dbReference type="ARBA" id="ARBA00022723"/>
    </source>
</evidence>
<dbReference type="Pfam" id="PF07687">
    <property type="entry name" value="M20_dimer"/>
    <property type="match status" value="1"/>
</dbReference>
<dbReference type="RefSeq" id="WP_012244950.1">
    <property type="nucleotide sequence ID" value="NC_010168.1"/>
</dbReference>
<accession>A9WNS2</accession>
<keyword evidence="2" id="KW-0645">Protease</keyword>
<dbReference type="SUPFAM" id="SSF55031">
    <property type="entry name" value="Bacterial exopeptidase dimerisation domain"/>
    <property type="match status" value="1"/>
</dbReference>
<dbReference type="GO" id="GO:0006508">
    <property type="term" value="P:proteolysis"/>
    <property type="evidence" value="ECO:0007669"/>
    <property type="project" value="UniProtKB-KW"/>
</dbReference>
<dbReference type="GO" id="GO:0046872">
    <property type="term" value="F:metal ion binding"/>
    <property type="evidence" value="ECO:0007669"/>
    <property type="project" value="UniProtKB-KW"/>
</dbReference>
<dbReference type="eggNOG" id="COG0624">
    <property type="taxonomic scope" value="Bacteria"/>
</dbReference>
<evidence type="ECO:0000256" key="5">
    <source>
        <dbReference type="ARBA" id="ARBA00022833"/>
    </source>
</evidence>
<evidence type="ECO:0000256" key="2">
    <source>
        <dbReference type="ARBA" id="ARBA00022670"/>
    </source>
</evidence>
<sequence length="458" mass="49129">MASTDPSGAEAERGQRAAQSLSELIRYLTVSTRRAEDRDDAQFEAQIAAMERLYPRIHLELSCERINSTGLLFRWQGRAANAGLAPVVLLAHLDVVPVDPNIQRTYPAFDGVQADGFLWGRGALDDKGAAVVLLEAVESLLAEGFQPERDVYLSFGSDEETGGLDAQAVVELFQERQIHPWLVLDEGGAVAEQVFPGVTEPISLVGVAEKGSLNVTVTATEAGGHSSMPPALTATARLARAVSRISRNPFKPSLHPASVELLETFAARMDGAQAQLLRRASKLRWPLARILPFFGPEANAMVRTTAAVTELSGSTAANVLAETATATVNLRIAPGETTSSALQRLRSAAKDPQLKFEVFEANEPSPTSATDNAQFGLISAAIKEAFAGVAVAPYIVMALTDSRRFNQICSAVYRFAPLRMSAAQRASLHATDERVSLTTLGEGVSFYRGILTRLLASD</sequence>
<keyword evidence="3" id="KW-0479">Metal-binding</keyword>
<dbReference type="KEGG" id="rsa:RSal33209_1535"/>
<dbReference type="STRING" id="288705.RSal33209_1535"/>
<dbReference type="Proteomes" id="UP000002007">
    <property type="component" value="Chromosome"/>
</dbReference>
<dbReference type="InterPro" id="IPR011650">
    <property type="entry name" value="Peptidase_M20_dimer"/>
</dbReference>
<reference evidence="8" key="1">
    <citation type="journal article" date="2008" name="J. Bacteriol.">
        <title>Genome sequence of the fish pathogen Renibacterium salmoninarum suggests reductive evolution away from an environmental Arthrobacter ancestor.</title>
        <authorList>
            <person name="Wiens G.D."/>
            <person name="Rockey D.D."/>
            <person name="Wu Z."/>
            <person name="Chang J."/>
            <person name="Levy R."/>
            <person name="Crane S."/>
            <person name="Chen D.S."/>
            <person name="Capri G.R."/>
            <person name="Burnett J.R."/>
            <person name="Sudheesh P.S."/>
            <person name="Schipma M.J."/>
            <person name="Burd H."/>
            <person name="Bhattacharyya A."/>
            <person name="Rhodes L.D."/>
            <person name="Kaul R."/>
            <person name="Strom M.S."/>
        </authorList>
    </citation>
    <scope>NUCLEOTIDE SEQUENCE [LARGE SCALE GENOMIC DNA]</scope>
    <source>
        <strain evidence="8">ATCC 33209 / DSM 20767 / JCM 11484 / NBRC 15589 / NCIMB 2235</strain>
    </source>
</reference>
<evidence type="ECO:0000313" key="8">
    <source>
        <dbReference type="Proteomes" id="UP000002007"/>
    </source>
</evidence>
<dbReference type="Gene3D" id="3.40.630.10">
    <property type="entry name" value="Zn peptidases"/>
    <property type="match status" value="1"/>
</dbReference>
<dbReference type="PANTHER" id="PTHR45962">
    <property type="entry name" value="N-FATTY-ACYL-AMINO ACID SYNTHASE/HYDROLASE PM20D1"/>
    <property type="match status" value="1"/>
</dbReference>
<gene>
    <name evidence="7" type="ordered locus">RSal33209_1535</name>
</gene>
<evidence type="ECO:0000313" key="7">
    <source>
        <dbReference type="EMBL" id="ABY23271.1"/>
    </source>
</evidence>
<evidence type="ECO:0000256" key="1">
    <source>
        <dbReference type="ARBA" id="ARBA00006247"/>
    </source>
</evidence>
<organism evidence="7 8">
    <name type="scientific">Renibacterium salmoninarum (strain ATCC 33209 / DSM 20767 / JCM 11484 / NBRC 15589 / NCIMB 2235)</name>
    <dbReference type="NCBI Taxonomy" id="288705"/>
    <lineage>
        <taxon>Bacteria</taxon>
        <taxon>Bacillati</taxon>
        <taxon>Actinomycetota</taxon>
        <taxon>Actinomycetes</taxon>
        <taxon>Micrococcales</taxon>
        <taxon>Micrococcaceae</taxon>
        <taxon>Renibacterium</taxon>
    </lineage>
</organism>
<name>A9WNS2_RENSM</name>
<dbReference type="InterPro" id="IPR036264">
    <property type="entry name" value="Bact_exopeptidase_dim_dom"/>
</dbReference>
<evidence type="ECO:0000259" key="6">
    <source>
        <dbReference type="Pfam" id="PF07687"/>
    </source>
</evidence>
<dbReference type="PANTHER" id="PTHR45962:SF1">
    <property type="entry name" value="N-FATTY-ACYL-AMINO ACID SYNTHASE_HYDROLASE PM20D1"/>
    <property type="match status" value="1"/>
</dbReference>
<keyword evidence="4" id="KW-0378">Hydrolase</keyword>
<dbReference type="HOGENOM" id="CLU_021802_11_1_11"/>
<dbReference type="Pfam" id="PF01546">
    <property type="entry name" value="Peptidase_M20"/>
    <property type="match status" value="1"/>
</dbReference>
<dbReference type="EMBL" id="CP000910">
    <property type="protein sequence ID" value="ABY23271.1"/>
    <property type="molecule type" value="Genomic_DNA"/>
</dbReference>
<dbReference type="GO" id="GO:0008233">
    <property type="term" value="F:peptidase activity"/>
    <property type="evidence" value="ECO:0007669"/>
    <property type="project" value="UniProtKB-KW"/>
</dbReference>
<dbReference type="Gene3D" id="1.10.150.900">
    <property type="match status" value="1"/>
</dbReference>
<protein>
    <submittedName>
        <fullName evidence="7">Peptidase, M20/M25/M40 family</fullName>
    </submittedName>
</protein>